<feature type="non-terminal residue" evidence="2">
    <location>
        <position position="1"/>
    </location>
</feature>
<dbReference type="Pfam" id="PF00096">
    <property type="entry name" value="zf-C2H2"/>
    <property type="match status" value="1"/>
</dbReference>
<dbReference type="SMART" id="SM00355">
    <property type="entry name" value="ZnF_C2H2"/>
    <property type="match status" value="2"/>
</dbReference>
<feature type="domain" description="C2H2-type" evidence="1">
    <location>
        <begin position="50"/>
        <end position="78"/>
    </location>
</feature>
<dbReference type="AlphaFoldDB" id="X1VSY6"/>
<dbReference type="Pfam" id="PF13912">
    <property type="entry name" value="zf-C2H2_6"/>
    <property type="match status" value="1"/>
</dbReference>
<proteinExistence type="predicted"/>
<dbReference type="PROSITE" id="PS50157">
    <property type="entry name" value="ZINC_FINGER_C2H2_2"/>
    <property type="match status" value="2"/>
</dbReference>
<feature type="domain" description="C2H2-type" evidence="1">
    <location>
        <begin position="109"/>
        <end position="137"/>
    </location>
</feature>
<dbReference type="SUPFAM" id="SSF57667">
    <property type="entry name" value="beta-beta-alpha zinc fingers"/>
    <property type="match status" value="1"/>
</dbReference>
<dbReference type="Gene3D" id="3.30.160.60">
    <property type="entry name" value="Classic Zinc Finger"/>
    <property type="match status" value="1"/>
</dbReference>
<dbReference type="EMBL" id="BARW01035441">
    <property type="protein sequence ID" value="GAJ20421.1"/>
    <property type="molecule type" value="Genomic_DNA"/>
</dbReference>
<comment type="caution">
    <text evidence="2">The sequence shown here is derived from an EMBL/GenBank/DDBJ whole genome shotgun (WGS) entry which is preliminary data.</text>
</comment>
<dbReference type="InterPro" id="IPR013087">
    <property type="entry name" value="Znf_C2H2_type"/>
</dbReference>
<sequence>ASEAELNVHTSAVHAEELIYANWLRTGGTGSIEYWRSIGSPLYYTPPPVYTCTYCGATFASEAELNVHTSAVHAEELIYANWLRTGGTGSIEYWRSIGSPLYYTPPPVYTCPYCGATFASESELNVHTSAVHAEELIYANWLRTGGTGSIEYWRSIGSPLYYTPH</sequence>
<gene>
    <name evidence="2" type="ORF">S12H4_55280</name>
</gene>
<protein>
    <recommendedName>
        <fullName evidence="1">C2H2-type domain-containing protein</fullName>
    </recommendedName>
</protein>
<dbReference type="PROSITE" id="PS00028">
    <property type="entry name" value="ZINC_FINGER_C2H2_1"/>
    <property type="match status" value="2"/>
</dbReference>
<organism evidence="2">
    <name type="scientific">marine sediment metagenome</name>
    <dbReference type="NCBI Taxonomy" id="412755"/>
    <lineage>
        <taxon>unclassified sequences</taxon>
        <taxon>metagenomes</taxon>
        <taxon>ecological metagenomes</taxon>
    </lineage>
</organism>
<evidence type="ECO:0000259" key="1">
    <source>
        <dbReference type="PROSITE" id="PS50157"/>
    </source>
</evidence>
<evidence type="ECO:0000313" key="2">
    <source>
        <dbReference type="EMBL" id="GAJ20421.1"/>
    </source>
</evidence>
<dbReference type="InterPro" id="IPR036236">
    <property type="entry name" value="Znf_C2H2_sf"/>
</dbReference>
<reference evidence="2" key="1">
    <citation type="journal article" date="2014" name="Front. Microbiol.">
        <title>High frequency of phylogenetically diverse reductive dehalogenase-homologous genes in deep subseafloor sedimentary metagenomes.</title>
        <authorList>
            <person name="Kawai M."/>
            <person name="Futagami T."/>
            <person name="Toyoda A."/>
            <person name="Takaki Y."/>
            <person name="Nishi S."/>
            <person name="Hori S."/>
            <person name="Arai W."/>
            <person name="Tsubouchi T."/>
            <person name="Morono Y."/>
            <person name="Uchiyama I."/>
            <person name="Ito T."/>
            <person name="Fujiyama A."/>
            <person name="Inagaki F."/>
            <person name="Takami H."/>
        </authorList>
    </citation>
    <scope>NUCLEOTIDE SEQUENCE</scope>
    <source>
        <strain evidence="2">Expedition CK06-06</strain>
    </source>
</reference>
<name>X1VSY6_9ZZZZ</name>
<accession>X1VSY6</accession>